<feature type="compositionally biased region" description="Low complexity" evidence="1">
    <location>
        <begin position="341"/>
        <end position="352"/>
    </location>
</feature>
<feature type="region of interest" description="Disordered" evidence="1">
    <location>
        <begin position="859"/>
        <end position="892"/>
    </location>
</feature>
<feature type="compositionally biased region" description="Pro residues" evidence="1">
    <location>
        <begin position="877"/>
        <end position="889"/>
    </location>
</feature>
<evidence type="ECO:0000313" key="3">
    <source>
        <dbReference type="EMBL" id="OJA19225.1"/>
    </source>
</evidence>
<evidence type="ECO:0000313" key="4">
    <source>
        <dbReference type="Proteomes" id="UP000183567"/>
    </source>
</evidence>
<evidence type="ECO:0000256" key="2">
    <source>
        <dbReference type="SAM" id="Phobius"/>
    </source>
</evidence>
<feature type="compositionally biased region" description="Polar residues" evidence="1">
    <location>
        <begin position="154"/>
        <end position="164"/>
    </location>
</feature>
<feature type="region of interest" description="Disordered" evidence="1">
    <location>
        <begin position="1058"/>
        <end position="1077"/>
    </location>
</feature>
<feature type="compositionally biased region" description="Polar residues" evidence="1">
    <location>
        <begin position="92"/>
        <end position="114"/>
    </location>
</feature>
<feature type="compositionally biased region" description="Low complexity" evidence="1">
    <location>
        <begin position="459"/>
        <end position="475"/>
    </location>
</feature>
<evidence type="ECO:0000256" key="1">
    <source>
        <dbReference type="SAM" id="MobiDB-lite"/>
    </source>
</evidence>
<keyword evidence="2" id="KW-0812">Transmembrane</keyword>
<dbReference type="EMBL" id="LVVM01001122">
    <property type="protein sequence ID" value="OJA19225.1"/>
    <property type="molecule type" value="Genomic_DNA"/>
</dbReference>
<feature type="compositionally biased region" description="Low complexity" evidence="1">
    <location>
        <begin position="124"/>
        <end position="153"/>
    </location>
</feature>
<proteinExistence type="predicted"/>
<feature type="region of interest" description="Disordered" evidence="1">
    <location>
        <begin position="1"/>
        <end position="575"/>
    </location>
</feature>
<feature type="compositionally biased region" description="Low complexity" evidence="1">
    <location>
        <begin position="616"/>
        <end position="629"/>
    </location>
</feature>
<comment type="caution">
    <text evidence="3">The sequence shown here is derived from an EMBL/GenBank/DDBJ whole genome shotgun (WGS) entry which is preliminary data.</text>
</comment>
<feature type="compositionally biased region" description="Polar residues" evidence="1">
    <location>
        <begin position="440"/>
        <end position="455"/>
    </location>
</feature>
<feature type="region of interest" description="Disordered" evidence="1">
    <location>
        <begin position="599"/>
        <end position="629"/>
    </location>
</feature>
<name>A0A1J8R0P4_9AGAM</name>
<feature type="compositionally biased region" description="Polar residues" evidence="1">
    <location>
        <begin position="417"/>
        <end position="433"/>
    </location>
</feature>
<keyword evidence="2" id="KW-0472">Membrane</keyword>
<feature type="compositionally biased region" description="Polar residues" evidence="1">
    <location>
        <begin position="517"/>
        <end position="575"/>
    </location>
</feature>
<accession>A0A1J8R0P4</accession>
<feature type="compositionally biased region" description="Low complexity" evidence="1">
    <location>
        <begin position="242"/>
        <end position="334"/>
    </location>
</feature>
<evidence type="ECO:0008006" key="5">
    <source>
        <dbReference type="Google" id="ProtNLM"/>
    </source>
</evidence>
<feature type="compositionally biased region" description="Low complexity" evidence="1">
    <location>
        <begin position="165"/>
        <end position="215"/>
    </location>
</feature>
<feature type="compositionally biased region" description="Polar residues" evidence="1">
    <location>
        <begin position="218"/>
        <end position="241"/>
    </location>
</feature>
<feature type="compositionally biased region" description="Polar residues" evidence="1">
    <location>
        <begin position="30"/>
        <end position="47"/>
    </location>
</feature>
<gene>
    <name evidence="3" type="ORF">AZE42_09289</name>
</gene>
<feature type="compositionally biased region" description="Polar residues" evidence="1">
    <location>
        <begin position="599"/>
        <end position="608"/>
    </location>
</feature>
<sequence length="1077" mass="110336">MIRRPSARSASLEVGTSSEEETPSGPTSQPAPLTTGSLSVATGQPSVATGPYDPTTTTSSSSHASSDTQNTYQQTPQAPTSSSPSSVPTSQNTLPSLQTPGQVPSTSISETLSSPFDAPSSFHSDGTSTTYNGSGTSTGEPKLPSPSSLLSMSVGNEGQTKSSLSDSGTSIPSPTGGTGGTPQNSPTISDIGPSLNPPSGVSPSPPSNSKGSVPGLPTSVSSQSPANPSVTSVLSTDLPVQQTPSQSPSPTTSPTSPDSSTPNDSATSTSNSSKPNGPPQTTTSAPTSTTSSSQDVLSLLSSILSPNTTYNPAKSSDTTSSPSIPTDTATSTSSEPNARQTTTSVPTSTSSSQEGFIPSVLSGILSPNKTHSPAKTPATTSISSLPTDSITSTSTSSEPSDLQTTTSAATLTPSPQDGSITSVSSSRLSPDTTHNPDKSPATTSSPFIGDPQTSPVEAPSPSTSSTDHSPPTTQTDNAHTYTVTTLNSPASGPTDSTKSPITTSSTTLTRGSLTTVPGENSHSPQSPSGNPADSPSPTVTLVTGSFRGSTTVLVVQPSNDPTGTPSTAQGTTPTAVSSMGTFGTTTSVAQDNTSIHNGVASPQNTGTPMNLPVEGSTSTPTTTSSGKSLSYTTFTSESTYVSSVVSGSVTSVGTFTSSIVVVQTSVPNSEASSNEDAIIGGVVGGILVLLVLGIAACYFIRRRRRSRDQQQLHYRDLTAPLSPEAIETMRETHPYRPTYNYVGGQGTTEGQDDMHRASGSFISSAFAFPRPTAAPGSSHSHIRNTSDPVFYENVRDGASNDGYASSDDGSEATERYLASAQSVYSSNDLESSMSVGVGIAIGSESSTDLHSYHTAPTTLAPMSLTPVDDDDDLESPGPSPSSFPAPPSSIPTNPFIDVTRTVNYPDFETVRASHRNTVSVSSEAVALAPTRAVEEQQTSWIAAVAAASASSVDAPTTKATQSLNPFTEDRYVVNESSDSSSENTKMTTPSIDSFFIVNPFLRETSQEGFSDDSRSSESHETVPIPYAYSDPFEFRDQGKGKAYLSADLMDNTKGNRLSNASSGLEFPESPSQCGVAL</sequence>
<feature type="transmembrane region" description="Helical" evidence="2">
    <location>
        <begin position="677"/>
        <end position="700"/>
    </location>
</feature>
<feature type="compositionally biased region" description="Low complexity" evidence="1">
    <location>
        <begin position="379"/>
        <end position="416"/>
    </location>
</feature>
<organism evidence="3 4">
    <name type="scientific">Rhizopogon vesiculosus</name>
    <dbReference type="NCBI Taxonomy" id="180088"/>
    <lineage>
        <taxon>Eukaryota</taxon>
        <taxon>Fungi</taxon>
        <taxon>Dikarya</taxon>
        <taxon>Basidiomycota</taxon>
        <taxon>Agaricomycotina</taxon>
        <taxon>Agaricomycetes</taxon>
        <taxon>Agaricomycetidae</taxon>
        <taxon>Boletales</taxon>
        <taxon>Suillineae</taxon>
        <taxon>Rhizopogonaceae</taxon>
        <taxon>Rhizopogon</taxon>
    </lineage>
</organism>
<reference evidence="3 4" key="1">
    <citation type="submission" date="2016-03" db="EMBL/GenBank/DDBJ databases">
        <title>Comparative genomics of the ectomycorrhizal sister species Rhizopogon vinicolor and Rhizopogon vesiculosus (Basidiomycota: Boletales) reveals a divergence of the mating type B locus.</title>
        <authorList>
            <person name="Mujic A.B."/>
            <person name="Kuo A."/>
            <person name="Tritt A."/>
            <person name="Lipzen A."/>
            <person name="Chen C."/>
            <person name="Johnson J."/>
            <person name="Sharma A."/>
            <person name="Barry K."/>
            <person name="Grigoriev I.V."/>
            <person name="Spatafora J.W."/>
        </authorList>
    </citation>
    <scope>NUCLEOTIDE SEQUENCE [LARGE SCALE GENOMIC DNA]</scope>
    <source>
        <strain evidence="3 4">AM-OR11-056</strain>
    </source>
</reference>
<keyword evidence="2" id="KW-1133">Transmembrane helix</keyword>
<dbReference type="OrthoDB" id="2690473at2759"/>
<dbReference type="Gene3D" id="1.20.5.510">
    <property type="entry name" value="Single helix bin"/>
    <property type="match status" value="1"/>
</dbReference>
<feature type="compositionally biased region" description="Low complexity" evidence="1">
    <location>
        <begin position="55"/>
        <end position="91"/>
    </location>
</feature>
<dbReference type="AlphaFoldDB" id="A0A1J8R0P4"/>
<dbReference type="Proteomes" id="UP000183567">
    <property type="component" value="Unassembled WGS sequence"/>
</dbReference>
<feature type="compositionally biased region" description="Low complexity" evidence="1">
    <location>
        <begin position="494"/>
        <end position="515"/>
    </location>
</feature>
<protein>
    <recommendedName>
        <fullName evidence="5">REJ domain-containing protein</fullName>
    </recommendedName>
</protein>
<dbReference type="STRING" id="180088.A0A1J8R0P4"/>
<feature type="compositionally biased region" description="Polar residues" evidence="1">
    <location>
        <begin position="476"/>
        <end position="493"/>
    </location>
</feature>
<keyword evidence="4" id="KW-1185">Reference proteome</keyword>